<dbReference type="AlphaFoldDB" id="D3RRN4"/>
<comment type="similarity">
    <text evidence="9">Belongs to the peptidase M15D family.</text>
</comment>
<keyword evidence="8" id="KW-0961">Cell wall biogenesis/degradation</keyword>
<dbReference type="EC" id="3.4.13.22" evidence="9"/>
<comment type="catalytic activity">
    <reaction evidence="1 9">
        <text>D-alanyl-D-alanine + H2O = 2 D-alanine</text>
        <dbReference type="Rhea" id="RHEA:20661"/>
        <dbReference type="ChEBI" id="CHEBI:15377"/>
        <dbReference type="ChEBI" id="CHEBI:57416"/>
        <dbReference type="ChEBI" id="CHEBI:57822"/>
        <dbReference type="EC" id="3.4.13.22"/>
    </reaction>
</comment>
<evidence type="ECO:0000256" key="7">
    <source>
        <dbReference type="ARBA" id="ARBA00023049"/>
    </source>
</evidence>
<organism evidence="10 11">
    <name type="scientific">Allochromatium vinosum (strain ATCC 17899 / DSM 180 / NBRC 103801 / NCIMB 10441 / D)</name>
    <name type="common">Chromatium vinosum</name>
    <dbReference type="NCBI Taxonomy" id="572477"/>
    <lineage>
        <taxon>Bacteria</taxon>
        <taxon>Pseudomonadati</taxon>
        <taxon>Pseudomonadota</taxon>
        <taxon>Gammaproteobacteria</taxon>
        <taxon>Chromatiales</taxon>
        <taxon>Chromatiaceae</taxon>
        <taxon>Allochromatium</taxon>
    </lineage>
</organism>
<dbReference type="Proteomes" id="UP000001441">
    <property type="component" value="Chromosome"/>
</dbReference>
<dbReference type="Pfam" id="PF01427">
    <property type="entry name" value="Peptidase_M15"/>
    <property type="match status" value="1"/>
</dbReference>
<dbReference type="KEGG" id="alv:Alvin_0996"/>
<dbReference type="GO" id="GO:0008237">
    <property type="term" value="F:metallopeptidase activity"/>
    <property type="evidence" value="ECO:0007669"/>
    <property type="project" value="UniProtKB-KW"/>
</dbReference>
<dbReference type="HOGENOM" id="CLU_060744_2_0_6"/>
<feature type="binding site" evidence="9">
    <location>
        <position position="138"/>
    </location>
    <ligand>
        <name>Zn(2+)</name>
        <dbReference type="ChEBI" id="CHEBI:29105"/>
        <note>catalytic</note>
    </ligand>
</feature>
<evidence type="ECO:0000256" key="6">
    <source>
        <dbReference type="ARBA" id="ARBA00022997"/>
    </source>
</evidence>
<keyword evidence="11" id="KW-1185">Reference proteome</keyword>
<accession>D3RRN4</accession>
<dbReference type="PANTHER" id="PTHR43126:SF2">
    <property type="entry name" value="D-ALANYL-D-ALANINE DIPEPTIDASE"/>
    <property type="match status" value="1"/>
</dbReference>
<dbReference type="SUPFAM" id="SSF55166">
    <property type="entry name" value="Hedgehog/DD-peptidase"/>
    <property type="match status" value="1"/>
</dbReference>
<dbReference type="STRING" id="572477.Alvin_0996"/>
<dbReference type="EMBL" id="CP001896">
    <property type="protein sequence ID" value="ADC61938.1"/>
    <property type="molecule type" value="Genomic_DNA"/>
</dbReference>
<keyword evidence="4 9" id="KW-0378">Hydrolase</keyword>
<evidence type="ECO:0000256" key="5">
    <source>
        <dbReference type="ARBA" id="ARBA00022833"/>
    </source>
</evidence>
<dbReference type="HAMAP" id="MF_01924">
    <property type="entry name" value="A_A_dipeptidase"/>
    <property type="match status" value="1"/>
</dbReference>
<keyword evidence="2 9" id="KW-0645">Protease</keyword>
<dbReference type="OrthoDB" id="9801430at2"/>
<keyword evidence="3 9" id="KW-0479">Metal-binding</keyword>
<dbReference type="GO" id="GO:0008270">
    <property type="term" value="F:zinc ion binding"/>
    <property type="evidence" value="ECO:0007669"/>
    <property type="project" value="UniProtKB-UniRule"/>
</dbReference>
<keyword evidence="5 9" id="KW-0862">Zinc</keyword>
<evidence type="ECO:0000313" key="11">
    <source>
        <dbReference type="Proteomes" id="UP000001441"/>
    </source>
</evidence>
<dbReference type="eggNOG" id="COG2173">
    <property type="taxonomic scope" value="Bacteria"/>
</dbReference>
<evidence type="ECO:0000256" key="4">
    <source>
        <dbReference type="ARBA" id="ARBA00022801"/>
    </source>
</evidence>
<dbReference type="InterPro" id="IPR000755">
    <property type="entry name" value="A_A_dipeptidase"/>
</dbReference>
<feature type="site" description="Transition state stabilizer" evidence="9">
    <location>
        <position position="92"/>
    </location>
</feature>
<comment type="function">
    <text evidence="9">Catalyzes hydrolysis of the D-alanyl-D-alanine dipeptide.</text>
</comment>
<protein>
    <recommendedName>
        <fullName evidence="9">D-alanyl-D-alanine dipeptidase</fullName>
        <shortName evidence="9">D-Ala-D-Ala dipeptidase</shortName>
        <ecNumber evidence="9">3.4.13.22</ecNumber>
    </recommendedName>
</protein>
<evidence type="ECO:0000256" key="1">
    <source>
        <dbReference type="ARBA" id="ARBA00001362"/>
    </source>
</evidence>
<dbReference type="InterPro" id="IPR009045">
    <property type="entry name" value="Zn_M74/Hedgehog-like"/>
</dbReference>
<keyword evidence="6 9" id="KW-0224">Dipeptidase</keyword>
<feature type="active site" description="Proton donor/acceptor" evidence="9">
    <location>
        <position position="201"/>
    </location>
</feature>
<dbReference type="GO" id="GO:0071555">
    <property type="term" value="P:cell wall organization"/>
    <property type="evidence" value="ECO:0007669"/>
    <property type="project" value="UniProtKB-KW"/>
</dbReference>
<evidence type="ECO:0000313" key="10">
    <source>
        <dbReference type="EMBL" id="ADC61938.1"/>
    </source>
</evidence>
<feature type="binding site" evidence="9">
    <location>
        <position position="145"/>
    </location>
    <ligand>
        <name>Zn(2+)</name>
        <dbReference type="ChEBI" id="CHEBI:29105"/>
        <note>catalytic</note>
    </ligand>
</feature>
<evidence type="ECO:0000256" key="2">
    <source>
        <dbReference type="ARBA" id="ARBA00022670"/>
    </source>
</evidence>
<sequence>MQTAYALDDYLALSPFDRLRTYLDEPAANMIPTVEGGEPLVDLREVDTNRRLVFAPQMTDFRMRAGAALRLLQAADALHLLGYQLFILETLRPKAVQQQLFEDISRQCEADYPDLDAAERYRLITQFIADPYRSIPPHLTGGAVDLALMQNQERVDMGSGVNALEERSHLLSEQIPPLAQAQRRLLLLAMLQAGFAPMPSEWWHYSYGDGYWAAYAQQPQAIYAQV</sequence>
<evidence type="ECO:0000256" key="8">
    <source>
        <dbReference type="ARBA" id="ARBA00023316"/>
    </source>
</evidence>
<evidence type="ECO:0000256" key="3">
    <source>
        <dbReference type="ARBA" id="ARBA00022723"/>
    </source>
</evidence>
<dbReference type="GO" id="GO:0006508">
    <property type="term" value="P:proteolysis"/>
    <property type="evidence" value="ECO:0007669"/>
    <property type="project" value="UniProtKB-KW"/>
</dbReference>
<dbReference type="PANTHER" id="PTHR43126">
    <property type="entry name" value="D-ALANYL-D-ALANINE DIPEPTIDASE"/>
    <property type="match status" value="1"/>
</dbReference>
<name>D3RRN4_ALLVD</name>
<proteinExistence type="inferred from homology"/>
<evidence type="ECO:0000256" key="9">
    <source>
        <dbReference type="HAMAP-Rule" id="MF_01924"/>
    </source>
</evidence>
<dbReference type="GO" id="GO:0160237">
    <property type="term" value="F:D-Ala-D-Ala dipeptidase activity"/>
    <property type="evidence" value="ECO:0007669"/>
    <property type="project" value="UniProtKB-EC"/>
</dbReference>
<gene>
    <name evidence="9" type="primary">ddpX</name>
    <name evidence="10" type="ordered locus">Alvin_0996</name>
</gene>
<dbReference type="RefSeq" id="WP_012970214.1">
    <property type="nucleotide sequence ID" value="NC_013851.1"/>
</dbReference>
<keyword evidence="7 9" id="KW-0482">Metalloprotease</keyword>
<comment type="cofactor">
    <cofactor evidence="9">
        <name>Zn(2+)</name>
        <dbReference type="ChEBI" id="CHEBI:29105"/>
    </cofactor>
    <text evidence="9">Binds 1 zinc ion per subunit.</text>
</comment>
<dbReference type="Gene3D" id="3.30.1380.10">
    <property type="match status" value="1"/>
</dbReference>
<feature type="binding site" evidence="9">
    <location>
        <position position="204"/>
    </location>
    <ligand>
        <name>Zn(2+)</name>
        <dbReference type="ChEBI" id="CHEBI:29105"/>
        <note>catalytic</note>
    </ligand>
</feature>
<reference evidence="10 11" key="1">
    <citation type="journal article" date="2011" name="Stand. Genomic Sci.">
        <title>Complete genome sequence of Allochromatium vinosum DSM 180(T).</title>
        <authorList>
            <person name="Weissgerber T."/>
            <person name="Zigann R."/>
            <person name="Bruce D."/>
            <person name="Chang Y.J."/>
            <person name="Detter J.C."/>
            <person name="Han C."/>
            <person name="Hauser L."/>
            <person name="Jeffries C.D."/>
            <person name="Land M."/>
            <person name="Munk A.C."/>
            <person name="Tapia R."/>
            <person name="Dahl C."/>
        </authorList>
    </citation>
    <scope>NUCLEOTIDE SEQUENCE [LARGE SCALE GENOMIC DNA]</scope>
    <source>
        <strain evidence="11">ATCC 17899 / DSM 180 / NBRC 103801 / NCIMB 10441 / D</strain>
    </source>
</reference>